<dbReference type="GeneID" id="14923334"/>
<name>L8HA35_ACACF</name>
<dbReference type="InterPro" id="IPR036259">
    <property type="entry name" value="MFS_trans_sf"/>
</dbReference>
<dbReference type="GO" id="GO:0005635">
    <property type="term" value="C:nuclear envelope"/>
    <property type="evidence" value="ECO:0007669"/>
    <property type="project" value="TreeGrafter"/>
</dbReference>
<evidence type="ECO:0000313" key="5">
    <source>
        <dbReference type="EMBL" id="ELR22399.1"/>
    </source>
</evidence>
<dbReference type="Proteomes" id="UP000011083">
    <property type="component" value="Unassembled WGS sequence"/>
</dbReference>
<reference evidence="5 6" key="1">
    <citation type="journal article" date="2013" name="Genome Biol.">
        <title>Genome of Acanthamoeba castellanii highlights extensive lateral gene transfer and early evolution of tyrosine kinase signaling.</title>
        <authorList>
            <person name="Clarke M."/>
            <person name="Lohan A.J."/>
            <person name="Liu B."/>
            <person name="Lagkouvardos I."/>
            <person name="Roy S."/>
            <person name="Zafar N."/>
            <person name="Bertelli C."/>
            <person name="Schilde C."/>
            <person name="Kianianmomeni A."/>
            <person name="Burglin T.R."/>
            <person name="Frech C."/>
            <person name="Turcotte B."/>
            <person name="Kopec K.O."/>
            <person name="Synnott J.M."/>
            <person name="Choo C."/>
            <person name="Paponov I."/>
            <person name="Finkler A."/>
            <person name="Soon Heng Tan C."/>
            <person name="Hutchins A.P."/>
            <person name="Weinmeier T."/>
            <person name="Rattei T."/>
            <person name="Chu J.S."/>
            <person name="Gimenez G."/>
            <person name="Irimia M."/>
            <person name="Rigden D.J."/>
            <person name="Fitzpatrick D.A."/>
            <person name="Lorenzo-Morales J."/>
            <person name="Bateman A."/>
            <person name="Chiu C.H."/>
            <person name="Tang P."/>
            <person name="Hegemann P."/>
            <person name="Fromm H."/>
            <person name="Raoult D."/>
            <person name="Greub G."/>
            <person name="Miranda-Saavedra D."/>
            <person name="Chen N."/>
            <person name="Nash P."/>
            <person name="Ginger M.L."/>
            <person name="Horn M."/>
            <person name="Schaap P."/>
            <person name="Caler L."/>
            <person name="Loftus B."/>
        </authorList>
    </citation>
    <scope>NUCLEOTIDE SEQUENCE [LARGE SCALE GENOMIC DNA]</scope>
    <source>
        <strain evidence="5 6">Neff</strain>
    </source>
</reference>
<feature type="transmembrane region" description="Helical" evidence="3">
    <location>
        <begin position="120"/>
        <end position="141"/>
    </location>
</feature>
<feature type="region of interest" description="Disordered" evidence="2">
    <location>
        <begin position="49"/>
        <end position="91"/>
    </location>
</feature>
<keyword evidence="3" id="KW-1133">Transmembrane helix</keyword>
<evidence type="ECO:0000259" key="4">
    <source>
        <dbReference type="PROSITE" id="PS50850"/>
    </source>
</evidence>
<evidence type="ECO:0000313" key="6">
    <source>
        <dbReference type="Proteomes" id="UP000011083"/>
    </source>
</evidence>
<gene>
    <name evidence="5" type="ORF">ACA1_254570</name>
</gene>
<feature type="transmembrane region" description="Helical" evidence="3">
    <location>
        <begin position="153"/>
        <end position="179"/>
    </location>
</feature>
<feature type="transmembrane region" description="Helical" evidence="3">
    <location>
        <begin position="191"/>
        <end position="212"/>
    </location>
</feature>
<feature type="compositionally biased region" description="Basic and acidic residues" evidence="2">
    <location>
        <begin position="62"/>
        <end position="80"/>
    </location>
</feature>
<sequence length="215" mass="23221">MSLGFIVGPAAGGLLSARVGQMAPALVAALLYLVDFVIVFFFVDEQRQQHHPPAPTPPSLPTRDEKSERVKESNNDRTSDDEGGQEDTIVKEDTKATTGVVRQLKLVWEVFARPKVGRLLLIKFMIHLAMAMGRANFGLFMLERFGLGPEIGLAMGVAGSVNSIGDIVAPLLAGVLFNFVGLGGPRVISSLLIFIAFSLFVTLEILNVAIFANDR</sequence>
<dbReference type="Gene3D" id="1.20.1250.20">
    <property type="entry name" value="MFS general substrate transporter like domains"/>
    <property type="match status" value="1"/>
</dbReference>
<dbReference type="PROSITE" id="PS50850">
    <property type="entry name" value="MFS"/>
    <property type="match status" value="1"/>
</dbReference>
<feature type="domain" description="Major facilitator superfamily (MFS) profile" evidence="4">
    <location>
        <begin position="1"/>
        <end position="215"/>
    </location>
</feature>
<dbReference type="InterPro" id="IPR020846">
    <property type="entry name" value="MFS_dom"/>
</dbReference>
<evidence type="ECO:0000256" key="1">
    <source>
        <dbReference type="ARBA" id="ARBA00004141"/>
    </source>
</evidence>
<proteinExistence type="predicted"/>
<evidence type="ECO:0000256" key="3">
    <source>
        <dbReference type="SAM" id="Phobius"/>
    </source>
</evidence>
<keyword evidence="3" id="KW-0472">Membrane</keyword>
<dbReference type="GO" id="GO:0016020">
    <property type="term" value="C:membrane"/>
    <property type="evidence" value="ECO:0007669"/>
    <property type="project" value="UniProtKB-SubCell"/>
</dbReference>
<accession>L8HA35</accession>
<feature type="transmembrane region" description="Helical" evidence="3">
    <location>
        <begin position="26"/>
        <end position="43"/>
    </location>
</feature>
<dbReference type="InterPro" id="IPR011701">
    <property type="entry name" value="MFS"/>
</dbReference>
<keyword evidence="6" id="KW-1185">Reference proteome</keyword>
<protein>
    <recommendedName>
        <fullName evidence="4">Major facilitator superfamily (MFS) profile domain-containing protein</fullName>
    </recommendedName>
</protein>
<dbReference type="EMBL" id="KB007885">
    <property type="protein sequence ID" value="ELR22399.1"/>
    <property type="molecule type" value="Genomic_DNA"/>
</dbReference>
<organism evidence="5 6">
    <name type="scientific">Acanthamoeba castellanii (strain ATCC 30010 / Neff)</name>
    <dbReference type="NCBI Taxonomy" id="1257118"/>
    <lineage>
        <taxon>Eukaryota</taxon>
        <taxon>Amoebozoa</taxon>
        <taxon>Discosea</taxon>
        <taxon>Longamoebia</taxon>
        <taxon>Centramoebida</taxon>
        <taxon>Acanthamoebidae</taxon>
        <taxon>Acanthamoeba</taxon>
    </lineage>
</organism>
<dbReference type="PANTHER" id="PTHR24002">
    <property type="entry name" value="SOLUTE CARRIER FAMILY 22 MEMBER 18"/>
    <property type="match status" value="1"/>
</dbReference>
<dbReference type="SUPFAM" id="SSF103473">
    <property type="entry name" value="MFS general substrate transporter"/>
    <property type="match status" value="1"/>
</dbReference>
<dbReference type="AlphaFoldDB" id="L8HA35"/>
<dbReference type="GO" id="GO:0022857">
    <property type="term" value="F:transmembrane transporter activity"/>
    <property type="evidence" value="ECO:0007669"/>
    <property type="project" value="InterPro"/>
</dbReference>
<comment type="subcellular location">
    <subcellularLocation>
        <location evidence="1">Membrane</location>
        <topology evidence="1">Multi-pass membrane protein</topology>
    </subcellularLocation>
</comment>
<evidence type="ECO:0000256" key="2">
    <source>
        <dbReference type="SAM" id="MobiDB-lite"/>
    </source>
</evidence>
<dbReference type="RefSeq" id="XP_004367655.1">
    <property type="nucleotide sequence ID" value="XM_004367598.1"/>
</dbReference>
<keyword evidence="3" id="KW-0812">Transmembrane</keyword>
<dbReference type="PANTHER" id="PTHR24002:SF3">
    <property type="entry name" value="SOLUTE CARRIER FAMILY 22 MEMBER 18"/>
    <property type="match status" value="1"/>
</dbReference>
<dbReference type="Pfam" id="PF07690">
    <property type="entry name" value="MFS_1"/>
    <property type="match status" value="1"/>
</dbReference>
<dbReference type="KEGG" id="acan:ACA1_254570"/>
<dbReference type="VEuPathDB" id="AmoebaDB:ACA1_254570"/>